<protein>
    <submittedName>
        <fullName evidence="1">Uncharacterized protein</fullName>
    </submittedName>
</protein>
<reference evidence="2" key="1">
    <citation type="journal article" date="2019" name="Int. J. Syst. Evol. Microbiol.">
        <title>The Global Catalogue of Microorganisms (GCM) 10K type strain sequencing project: providing services to taxonomists for standard genome sequencing and annotation.</title>
        <authorList>
            <consortium name="The Broad Institute Genomics Platform"/>
            <consortium name="The Broad Institute Genome Sequencing Center for Infectious Disease"/>
            <person name="Wu L."/>
            <person name="Ma J."/>
        </authorList>
    </citation>
    <scope>NUCLEOTIDE SEQUENCE [LARGE SCALE GENOMIC DNA]</scope>
    <source>
        <strain evidence="2">JCM 30742</strain>
    </source>
</reference>
<dbReference type="RefSeq" id="WP_345153553.1">
    <property type="nucleotide sequence ID" value="NZ_BAABEO010000026.1"/>
</dbReference>
<keyword evidence="2" id="KW-1185">Reference proteome</keyword>
<gene>
    <name evidence="1" type="ORF">GCM10023081_39350</name>
</gene>
<dbReference type="EMBL" id="BAABEO010000026">
    <property type="protein sequence ID" value="GAA3698581.1"/>
    <property type="molecule type" value="Genomic_DNA"/>
</dbReference>
<name>A0ABP7D2T4_9MICC</name>
<comment type="caution">
    <text evidence="1">The sequence shown here is derived from an EMBL/GenBank/DDBJ whole genome shotgun (WGS) entry which is preliminary data.</text>
</comment>
<dbReference type="Proteomes" id="UP001500752">
    <property type="component" value="Unassembled WGS sequence"/>
</dbReference>
<organism evidence="1 2">
    <name type="scientific">Arthrobacter ginkgonis</name>
    <dbReference type="NCBI Taxonomy" id="1630594"/>
    <lineage>
        <taxon>Bacteria</taxon>
        <taxon>Bacillati</taxon>
        <taxon>Actinomycetota</taxon>
        <taxon>Actinomycetes</taxon>
        <taxon>Micrococcales</taxon>
        <taxon>Micrococcaceae</taxon>
        <taxon>Arthrobacter</taxon>
    </lineage>
</organism>
<evidence type="ECO:0000313" key="2">
    <source>
        <dbReference type="Proteomes" id="UP001500752"/>
    </source>
</evidence>
<accession>A0ABP7D2T4</accession>
<proteinExistence type="predicted"/>
<sequence>MAGTGRGREIKEDDVVVALDADGVKISGTVVQIAAEHGAFWMVEAGIGERRMFLTRDLVVRVLDADAGTYNRSCTPGFGRPQAKDPVADDGEA</sequence>
<evidence type="ECO:0000313" key="1">
    <source>
        <dbReference type="EMBL" id="GAA3698581.1"/>
    </source>
</evidence>